<evidence type="ECO:0000256" key="5">
    <source>
        <dbReference type="ARBA" id="ARBA00023002"/>
    </source>
</evidence>
<dbReference type="InterPro" id="IPR001621">
    <property type="entry name" value="Ligninase"/>
</dbReference>
<evidence type="ECO:0000313" key="15">
    <source>
        <dbReference type="EMBL" id="KAK2597220.1"/>
    </source>
</evidence>
<dbReference type="Proteomes" id="UP001265746">
    <property type="component" value="Unassembled WGS sequence"/>
</dbReference>
<dbReference type="PANTHER" id="PTHR31356">
    <property type="entry name" value="THYLAKOID LUMENAL 29 KDA PROTEIN, CHLOROPLASTIC-RELATED"/>
    <property type="match status" value="1"/>
</dbReference>
<dbReference type="InterPro" id="IPR010255">
    <property type="entry name" value="Haem_peroxidase_sf"/>
</dbReference>
<dbReference type="InterPro" id="IPR002016">
    <property type="entry name" value="Haem_peroxidase"/>
</dbReference>
<comment type="caution">
    <text evidence="15">The sequence shown here is derived from an EMBL/GenBank/DDBJ whole genome shotgun (WGS) entry which is preliminary data.</text>
</comment>
<evidence type="ECO:0000256" key="10">
    <source>
        <dbReference type="PIRSR" id="PIRSR601621-3"/>
    </source>
</evidence>
<feature type="binding site" evidence="9">
    <location>
        <position position="822"/>
    </location>
    <ligand>
        <name>Ca(2+)</name>
        <dbReference type="ChEBI" id="CHEBI:29108"/>
        <label>2</label>
    </ligand>
</feature>
<keyword evidence="6 9" id="KW-0408">Iron</keyword>
<dbReference type="EMBL" id="JAUJFL010000010">
    <property type="protein sequence ID" value="KAK2597220.1"/>
    <property type="molecule type" value="Genomic_DNA"/>
</dbReference>
<comment type="cofactor">
    <cofactor evidence="9">
        <name>heme b</name>
        <dbReference type="ChEBI" id="CHEBI:60344"/>
    </cofactor>
    <text evidence="9">Binds 1 heme b (iron(II)-protoporphyrin IX) group per subunit.</text>
</comment>
<name>A0AAD9S277_PHOAM</name>
<evidence type="ECO:0000256" key="3">
    <source>
        <dbReference type="ARBA" id="ARBA00022617"/>
    </source>
</evidence>
<feature type="transmembrane region" description="Helical" evidence="13">
    <location>
        <begin position="209"/>
        <end position="228"/>
    </location>
</feature>
<keyword evidence="7" id="KW-0325">Glycoprotein</keyword>
<feature type="transmembrane region" description="Helical" evidence="13">
    <location>
        <begin position="263"/>
        <end position="284"/>
    </location>
</feature>
<feature type="transmembrane region" description="Helical" evidence="13">
    <location>
        <begin position="413"/>
        <end position="441"/>
    </location>
</feature>
<keyword evidence="11" id="KW-1015">Disulfide bond</keyword>
<dbReference type="GO" id="GO:0042744">
    <property type="term" value="P:hydrogen peroxide catabolic process"/>
    <property type="evidence" value="ECO:0007669"/>
    <property type="project" value="TreeGrafter"/>
</dbReference>
<feature type="binding site" evidence="9">
    <location>
        <position position="820"/>
    </location>
    <ligand>
        <name>Ca(2+)</name>
        <dbReference type="ChEBI" id="CHEBI:29108"/>
        <label>2</label>
    </ligand>
</feature>
<evidence type="ECO:0000256" key="7">
    <source>
        <dbReference type="ARBA" id="ARBA00023180"/>
    </source>
</evidence>
<keyword evidence="13" id="KW-0812">Transmembrane</keyword>
<keyword evidence="3 9" id="KW-0349">Heme</keyword>
<dbReference type="PANTHER" id="PTHR31356:SF66">
    <property type="entry name" value="CATALASE-PEROXIDASE"/>
    <property type="match status" value="1"/>
</dbReference>
<keyword evidence="13" id="KW-1133">Transmembrane helix</keyword>
<evidence type="ECO:0000256" key="4">
    <source>
        <dbReference type="ARBA" id="ARBA00022723"/>
    </source>
</evidence>
<keyword evidence="13" id="KW-0472">Membrane</keyword>
<feature type="transmembrane region" description="Helical" evidence="13">
    <location>
        <begin position="304"/>
        <end position="325"/>
    </location>
</feature>
<feature type="site" description="Transition state stabilizer" evidence="10">
    <location>
        <position position="689"/>
    </location>
</feature>
<evidence type="ECO:0000256" key="6">
    <source>
        <dbReference type="ARBA" id="ARBA00023004"/>
    </source>
</evidence>
<keyword evidence="9 12" id="KW-0106">Calcium</keyword>
<feature type="transmembrane region" description="Helical" evidence="13">
    <location>
        <begin position="122"/>
        <end position="140"/>
    </location>
</feature>
<dbReference type="GO" id="GO:0000302">
    <property type="term" value="P:response to reactive oxygen species"/>
    <property type="evidence" value="ECO:0007669"/>
    <property type="project" value="TreeGrafter"/>
</dbReference>
<gene>
    <name evidence="15" type="ORF">N8I77_013081</name>
</gene>
<feature type="active site" description="Proton acceptor" evidence="8">
    <location>
        <position position="693"/>
    </location>
</feature>
<evidence type="ECO:0000256" key="2">
    <source>
        <dbReference type="ARBA" id="ARBA00022559"/>
    </source>
</evidence>
<keyword evidence="5 12" id="KW-0560">Oxidoreductase</keyword>
<keyword evidence="4 9" id="KW-0479">Metal-binding</keyword>
<feature type="binding site" evidence="9">
    <location>
        <position position="694"/>
    </location>
    <ligand>
        <name>Ca(2+)</name>
        <dbReference type="ChEBI" id="CHEBI:29108"/>
        <label>1</label>
    </ligand>
</feature>
<dbReference type="InterPro" id="IPR019794">
    <property type="entry name" value="Peroxidases_AS"/>
</dbReference>
<feature type="binding site" description="axial binding residue" evidence="9">
    <location>
        <position position="808"/>
    </location>
    <ligand>
        <name>heme b</name>
        <dbReference type="ChEBI" id="CHEBI:60344"/>
    </ligand>
    <ligandPart>
        <name>Fe</name>
        <dbReference type="ChEBI" id="CHEBI:18248"/>
    </ligandPart>
</feature>
<feature type="domain" description="Plant heme peroxidase family profile" evidence="14">
    <location>
        <begin position="688"/>
        <end position="861"/>
    </location>
</feature>
<dbReference type="AlphaFoldDB" id="A0AAD9S277"/>
<feature type="binding site" evidence="9">
    <location>
        <position position="704"/>
    </location>
    <ligand>
        <name>Ca(2+)</name>
        <dbReference type="ChEBI" id="CHEBI:29108"/>
        <label>1</label>
    </ligand>
</feature>
<dbReference type="Gene3D" id="1.10.520.10">
    <property type="match status" value="2"/>
</dbReference>
<evidence type="ECO:0000256" key="12">
    <source>
        <dbReference type="RuleBase" id="RU363051"/>
    </source>
</evidence>
<dbReference type="GO" id="GO:0020037">
    <property type="term" value="F:heme binding"/>
    <property type="evidence" value="ECO:0007669"/>
    <property type="project" value="UniProtKB-UniRule"/>
</dbReference>
<organism evidence="15 16">
    <name type="scientific">Phomopsis amygdali</name>
    <name type="common">Fusicoccum amygdali</name>
    <dbReference type="NCBI Taxonomy" id="1214568"/>
    <lineage>
        <taxon>Eukaryota</taxon>
        <taxon>Fungi</taxon>
        <taxon>Dikarya</taxon>
        <taxon>Ascomycota</taxon>
        <taxon>Pezizomycotina</taxon>
        <taxon>Sordariomycetes</taxon>
        <taxon>Sordariomycetidae</taxon>
        <taxon>Diaporthales</taxon>
        <taxon>Diaporthaceae</taxon>
        <taxon>Diaporthe</taxon>
    </lineage>
</organism>
<dbReference type="InterPro" id="IPR044831">
    <property type="entry name" value="Ccp1-like"/>
</dbReference>
<evidence type="ECO:0000256" key="8">
    <source>
        <dbReference type="PIRSR" id="PIRSR601621-1"/>
    </source>
</evidence>
<evidence type="ECO:0000259" key="14">
    <source>
        <dbReference type="PROSITE" id="PS50873"/>
    </source>
</evidence>
<feature type="binding site" evidence="9">
    <location>
        <position position="827"/>
    </location>
    <ligand>
        <name>Ca(2+)</name>
        <dbReference type="ChEBI" id="CHEBI:29108"/>
        <label>2</label>
    </ligand>
</feature>
<comment type="similarity">
    <text evidence="1 12">Belongs to the peroxidase family. Ligninase subfamily.</text>
</comment>
<evidence type="ECO:0000256" key="9">
    <source>
        <dbReference type="PIRSR" id="PIRSR601621-2"/>
    </source>
</evidence>
<protein>
    <recommendedName>
        <fullName evidence="12">Peroxidase</fullName>
        <ecNumber evidence="12">1.11.1.-</ecNumber>
    </recommendedName>
</protein>
<evidence type="ECO:0000256" key="13">
    <source>
        <dbReference type="SAM" id="Phobius"/>
    </source>
</evidence>
<proteinExistence type="inferred from homology"/>
<dbReference type="GO" id="GO:0004601">
    <property type="term" value="F:peroxidase activity"/>
    <property type="evidence" value="ECO:0007669"/>
    <property type="project" value="UniProtKB-KW"/>
</dbReference>
<dbReference type="EC" id="1.11.1.-" evidence="12"/>
<evidence type="ECO:0000256" key="11">
    <source>
        <dbReference type="PIRSR" id="PIRSR601621-4"/>
    </source>
</evidence>
<feature type="transmembrane region" description="Helical" evidence="13">
    <location>
        <begin position="508"/>
        <end position="528"/>
    </location>
</feature>
<comment type="cofactor">
    <cofactor evidence="9 12">
        <name>Ca(2+)</name>
        <dbReference type="ChEBI" id="CHEBI:29108"/>
    </cofactor>
    <text evidence="9 12">Binds 2 calcium ions per subunit.</text>
</comment>
<dbReference type="PRINTS" id="PR00458">
    <property type="entry name" value="PEROXIDASE"/>
</dbReference>
<dbReference type="GO" id="GO:0046872">
    <property type="term" value="F:metal ion binding"/>
    <property type="evidence" value="ECO:0007669"/>
    <property type="project" value="UniProtKB-UniRule"/>
</dbReference>
<feature type="disulfide bond" evidence="11">
    <location>
        <begin position="680"/>
        <end position="753"/>
    </location>
</feature>
<feature type="binding site" evidence="9">
    <location>
        <position position="702"/>
    </location>
    <ligand>
        <name>Ca(2+)</name>
        <dbReference type="ChEBI" id="CHEBI:29108"/>
        <label>1</label>
    </ligand>
</feature>
<reference evidence="15" key="1">
    <citation type="submission" date="2023-06" db="EMBL/GenBank/DDBJ databases">
        <authorList>
            <person name="Noh H."/>
        </authorList>
    </citation>
    <scope>NUCLEOTIDE SEQUENCE</scope>
    <source>
        <strain evidence="15">DUCC20226</strain>
    </source>
</reference>
<dbReference type="Gene3D" id="1.10.420.10">
    <property type="entry name" value="Peroxidase, domain 2"/>
    <property type="match status" value="1"/>
</dbReference>
<evidence type="ECO:0000313" key="16">
    <source>
        <dbReference type="Proteomes" id="UP001265746"/>
    </source>
</evidence>
<dbReference type="Pfam" id="PF00141">
    <property type="entry name" value="peroxidase"/>
    <property type="match status" value="1"/>
</dbReference>
<sequence>MTEPDNLREDVPFLPLLAGLAAWPLYRLAVDRIVRWWSPEFYTELRSNYEKKYLFFFGILLGLIVKPIPLISCGLAVWKTAPEDDIAGFRRPMNPSQQFCWGSRTVIYISEMPHYLHIPEMLLHHLLVLLGMSMVAKFHICRRGLDLSLAALWSEIIYSLRNVLKWTGHLQTRPKLDWGLTFYGTIFLFVTRAPTTIMALAMIPASGLQAGPALVIASAYLFHLVYIIRITFIRLKKSGVLQVEDSGMFRVQMGGHINITSTTLLTGAAFMSTQVSVVLLYSWTNTTLKPVTTMELTNLMWNSLLAGTIGLAGSRLIAAFLRVFIRWHWMSLLYTQCDLAITALVLFLSPTIETSIDKSTLLSCLLLSSSLTKAVSQYACHLSHFQTKPQVSSKERLTSQADLNSSMINLCQYFVFVLAVGTGLSSVAGAAFKTFVVQLVVEAAADPTMSKTSTGISMGSLAVLMTVWRFNLTATTKSAYSFDFNDNYTIDSPPVTHGSPPLPYWLKFLLQDTLVVGGLYVMFSSTTIRYFSSLSRRKSGIPGLPRLRTVGLLTVFGWVSYIVYLVSTGQTPEIHNKNLTAAEILAREPQFCSLLLSWQFWASITASAIVPTAIAHLWRSRAVGQEHIPGEAIGALASFFLAAGALGAPGGTQDGPQCYDVWNYIAKDLKYSFIDSYGLCTNAARQSIRLPFHDCITDGGCDGSIILSDECFTRFENENLIQICTKLADVVNKYKVGAADLVNLAGAIGNKACPGGPYTPFYVGRPDNSMAAPKNQVPPPFLDAPTLVNIFGAKGFTSDNLVALVGAHSAGRNHTGTAFDTTVGELDSFTYYSETRDGFAPTTLPSDFSLSQDPATRDAWNEYAASQRAWEKDYVEGWTKLITLENDVTTLVDCSEVVYKAFEDDPCAAGLNC</sequence>
<feature type="binding site" evidence="9">
    <location>
        <position position="809"/>
    </location>
    <ligand>
        <name>Ca(2+)</name>
        <dbReference type="ChEBI" id="CHEBI:29108"/>
        <label>2</label>
    </ligand>
</feature>
<feature type="transmembrane region" description="Helical" evidence="13">
    <location>
        <begin position="53"/>
        <end position="78"/>
    </location>
</feature>
<feature type="transmembrane region" description="Helical" evidence="13">
    <location>
        <begin position="180"/>
        <end position="203"/>
    </location>
</feature>
<dbReference type="GO" id="GO:0034599">
    <property type="term" value="P:cellular response to oxidative stress"/>
    <property type="evidence" value="ECO:0007669"/>
    <property type="project" value="InterPro"/>
</dbReference>
<accession>A0AAD9S277</accession>
<feature type="binding site" evidence="9">
    <location>
        <position position="700"/>
    </location>
    <ligand>
        <name>Ca(2+)</name>
        <dbReference type="ChEBI" id="CHEBI:29108"/>
        <label>1</label>
    </ligand>
</feature>
<keyword evidence="2 12" id="KW-0575">Peroxidase</keyword>
<dbReference type="PROSITE" id="PS00436">
    <property type="entry name" value="PEROXIDASE_2"/>
    <property type="match status" value="1"/>
</dbReference>
<dbReference type="PROSITE" id="PS50873">
    <property type="entry name" value="PEROXIDASE_4"/>
    <property type="match status" value="1"/>
</dbReference>
<evidence type="ECO:0000256" key="1">
    <source>
        <dbReference type="ARBA" id="ARBA00006089"/>
    </source>
</evidence>
<feature type="transmembrane region" description="Helical" evidence="13">
    <location>
        <begin position="549"/>
        <end position="567"/>
    </location>
</feature>
<dbReference type="SUPFAM" id="SSF48113">
    <property type="entry name" value="Heme-dependent peroxidases"/>
    <property type="match status" value="1"/>
</dbReference>
<dbReference type="PRINTS" id="PR00462">
    <property type="entry name" value="LIGNINASE"/>
</dbReference>
<keyword evidence="16" id="KW-1185">Reference proteome</keyword>